<feature type="compositionally biased region" description="Polar residues" evidence="12">
    <location>
        <begin position="376"/>
        <end position="391"/>
    </location>
</feature>
<keyword evidence="11" id="KW-0349">Heme</keyword>
<dbReference type="GO" id="GO:0005344">
    <property type="term" value="F:oxygen carrier activity"/>
    <property type="evidence" value="ECO:0007669"/>
    <property type="project" value="UniProtKB-KW"/>
</dbReference>
<dbReference type="EMBL" id="FNDN01000013">
    <property type="protein sequence ID" value="SDI92991.1"/>
    <property type="molecule type" value="Genomic_DNA"/>
</dbReference>
<keyword evidence="5" id="KW-0001">2Fe-2S</keyword>
<dbReference type="CDD" id="cd06187">
    <property type="entry name" value="O2ase_reductase_like"/>
    <property type="match status" value="1"/>
</dbReference>
<dbReference type="SUPFAM" id="SSF63380">
    <property type="entry name" value="Riboflavin synthase domain-like"/>
    <property type="match status" value="1"/>
</dbReference>
<dbReference type="CDD" id="cd19753">
    <property type="entry name" value="Mb-like_oxidoreductase"/>
    <property type="match status" value="1"/>
</dbReference>
<comment type="catalytic activity">
    <reaction evidence="9">
        <text>2 nitric oxide + NADH + 2 O2 = 2 nitrate + NAD(+) + H(+)</text>
        <dbReference type="Rhea" id="RHEA:19469"/>
        <dbReference type="ChEBI" id="CHEBI:15378"/>
        <dbReference type="ChEBI" id="CHEBI:15379"/>
        <dbReference type="ChEBI" id="CHEBI:16480"/>
        <dbReference type="ChEBI" id="CHEBI:17632"/>
        <dbReference type="ChEBI" id="CHEBI:57540"/>
        <dbReference type="ChEBI" id="CHEBI:57945"/>
        <dbReference type="EC" id="1.14.12.17"/>
    </reaction>
</comment>
<evidence type="ECO:0000256" key="11">
    <source>
        <dbReference type="RuleBase" id="RU000356"/>
    </source>
</evidence>
<dbReference type="InterPro" id="IPR017938">
    <property type="entry name" value="Riboflavin_synthase-like_b-brl"/>
</dbReference>
<keyword evidence="7" id="KW-0411">Iron-sulfur</keyword>
<comment type="similarity">
    <text evidence="3">In the C-terminal section; belongs to the flavoprotein pyridine nucleotide cytochrome reductase family.</text>
</comment>
<organism evidence="15 16">
    <name type="scientific">Rhodococcus triatomae</name>
    <dbReference type="NCBI Taxonomy" id="300028"/>
    <lineage>
        <taxon>Bacteria</taxon>
        <taxon>Bacillati</taxon>
        <taxon>Actinomycetota</taxon>
        <taxon>Actinomycetes</taxon>
        <taxon>Mycobacteriales</taxon>
        <taxon>Nocardiaceae</taxon>
        <taxon>Rhodococcus</taxon>
    </lineage>
</organism>
<protein>
    <recommendedName>
        <fullName evidence="4">nitric oxide dioxygenase</fullName>
        <ecNumber evidence="4">1.14.12.17</ecNumber>
    </recommendedName>
</protein>
<dbReference type="PANTHER" id="PTHR47354:SF5">
    <property type="entry name" value="PROTEIN RFBI"/>
    <property type="match status" value="1"/>
</dbReference>
<keyword evidence="11" id="KW-0479">Metal-binding</keyword>
<evidence type="ECO:0000256" key="4">
    <source>
        <dbReference type="ARBA" id="ARBA00012229"/>
    </source>
</evidence>
<feature type="region of interest" description="Disordered" evidence="12">
    <location>
        <begin position="370"/>
        <end position="397"/>
    </location>
</feature>
<keyword evidence="11" id="KW-0813">Transport</keyword>
<dbReference type="InterPro" id="IPR008333">
    <property type="entry name" value="Cbr1-like_FAD-bd_dom"/>
</dbReference>
<keyword evidence="8" id="KW-0520">NAD</keyword>
<dbReference type="PRINTS" id="PR00410">
    <property type="entry name" value="PHEHYDRXLASE"/>
</dbReference>
<dbReference type="InterPro" id="IPR050415">
    <property type="entry name" value="MRET"/>
</dbReference>
<dbReference type="Gene3D" id="3.40.50.80">
    <property type="entry name" value="Nucleotide-binding domain of ferredoxin-NADP reductase (FNR) module"/>
    <property type="match status" value="1"/>
</dbReference>
<evidence type="ECO:0000256" key="10">
    <source>
        <dbReference type="ARBA" id="ARBA00049433"/>
    </source>
</evidence>
<feature type="domain" description="Globin" evidence="13">
    <location>
        <begin position="1"/>
        <end position="131"/>
    </location>
</feature>
<dbReference type="Pfam" id="PF00042">
    <property type="entry name" value="Globin"/>
    <property type="match status" value="1"/>
</dbReference>
<dbReference type="PANTHER" id="PTHR47354">
    <property type="entry name" value="NADH OXIDOREDUCTASE HCR"/>
    <property type="match status" value="1"/>
</dbReference>
<keyword evidence="6" id="KW-0521">NADP</keyword>
<reference evidence="15 16" key="1">
    <citation type="submission" date="2016-10" db="EMBL/GenBank/DDBJ databases">
        <authorList>
            <person name="de Groot N.N."/>
        </authorList>
    </citation>
    <scope>NUCLEOTIDE SEQUENCE [LARGE SCALE GENOMIC DNA]</scope>
    <source>
        <strain evidence="15 16">DSM 44892</strain>
    </source>
</reference>
<accession>A0A1G8PKC2</accession>
<dbReference type="InterPro" id="IPR017927">
    <property type="entry name" value="FAD-bd_FR_type"/>
</dbReference>
<dbReference type="AlphaFoldDB" id="A0A1G8PKC2"/>
<dbReference type="RefSeq" id="WP_072739414.1">
    <property type="nucleotide sequence ID" value="NZ_CP048813.1"/>
</dbReference>
<evidence type="ECO:0000256" key="1">
    <source>
        <dbReference type="ARBA" id="ARBA00001970"/>
    </source>
</evidence>
<dbReference type="InterPro" id="IPR001709">
    <property type="entry name" value="Flavoprot_Pyr_Nucl_cyt_Rdtase"/>
</dbReference>
<dbReference type="PRINTS" id="PR00371">
    <property type="entry name" value="FPNCR"/>
</dbReference>
<dbReference type="Pfam" id="PF00175">
    <property type="entry name" value="NAD_binding_1"/>
    <property type="match status" value="1"/>
</dbReference>
<evidence type="ECO:0000259" key="13">
    <source>
        <dbReference type="PROSITE" id="PS01033"/>
    </source>
</evidence>
<dbReference type="GO" id="GO:0019825">
    <property type="term" value="F:oxygen binding"/>
    <property type="evidence" value="ECO:0007669"/>
    <property type="project" value="InterPro"/>
</dbReference>
<dbReference type="Proteomes" id="UP000183263">
    <property type="component" value="Unassembled WGS sequence"/>
</dbReference>
<dbReference type="InterPro" id="IPR012292">
    <property type="entry name" value="Globin/Proto"/>
</dbReference>
<dbReference type="InterPro" id="IPR039261">
    <property type="entry name" value="FNR_nucleotide-bd"/>
</dbReference>
<keyword evidence="16" id="KW-1185">Reference proteome</keyword>
<evidence type="ECO:0000256" key="3">
    <source>
        <dbReference type="ARBA" id="ARBA00006401"/>
    </source>
</evidence>
<keyword evidence="11" id="KW-0561">Oxygen transport</keyword>
<dbReference type="Gene3D" id="2.40.30.10">
    <property type="entry name" value="Translation factors"/>
    <property type="match status" value="1"/>
</dbReference>
<dbReference type="OrthoDB" id="3213438at2"/>
<evidence type="ECO:0000313" key="15">
    <source>
        <dbReference type="EMBL" id="SDI92991.1"/>
    </source>
</evidence>
<dbReference type="SUPFAM" id="SSF52343">
    <property type="entry name" value="Ferredoxin reductase-like, C-terminal NADP-linked domain"/>
    <property type="match status" value="1"/>
</dbReference>
<dbReference type="SUPFAM" id="SSF46458">
    <property type="entry name" value="Globin-like"/>
    <property type="match status" value="1"/>
</dbReference>
<name>A0A1G8PKC2_9NOCA</name>
<dbReference type="InterPro" id="IPR000971">
    <property type="entry name" value="Globin"/>
</dbReference>
<comment type="cofactor">
    <cofactor evidence="2">
        <name>FAD</name>
        <dbReference type="ChEBI" id="CHEBI:57692"/>
    </cofactor>
</comment>
<sequence length="397" mass="43328">MNISALQASWRAVVEIGDDAIQHFYSHLFLAHPEVRDMFPVSMSTQRDRFFAALGHIVTNVESLGDDPSFVQHLGRDHRRFGVVAAHYPAAGASLLATLEHFHGDAWTPELAADWGAAYEAVAGLMVAAAADAEKDTPPWWDADVVSVQRKGLDFVLVELQPRIPFRYRPGQSMAIEVPQRPRQWRYVSPAAAPRPDGVLELHIEVIPGGQVTGAIARDLVPGHSVKLGAPIGNRLTIDPDTCGDLLLIAGGSGLAPLRAVIQQLDQRWGTSGGAPNVLLFHGARNRANLYDHDYLTHMSSREWFTYVPVVSEDPTFAGHRGLVGTVAAEMYWWEGYTALVCGSPPMVEHTIGELTRVGLDPESISYEDFAPAAPSDSTRTAIPSGTTNSLEVHPWR</sequence>
<comment type="catalytic activity">
    <reaction evidence="10">
        <text>2 nitric oxide + NADPH + 2 O2 = 2 nitrate + NADP(+) + H(+)</text>
        <dbReference type="Rhea" id="RHEA:19465"/>
        <dbReference type="ChEBI" id="CHEBI:15378"/>
        <dbReference type="ChEBI" id="CHEBI:15379"/>
        <dbReference type="ChEBI" id="CHEBI:16480"/>
        <dbReference type="ChEBI" id="CHEBI:17632"/>
        <dbReference type="ChEBI" id="CHEBI:57783"/>
        <dbReference type="ChEBI" id="CHEBI:58349"/>
        <dbReference type="EC" id="1.14.12.17"/>
    </reaction>
</comment>
<evidence type="ECO:0000256" key="8">
    <source>
        <dbReference type="ARBA" id="ARBA00023027"/>
    </source>
</evidence>
<dbReference type="Gene3D" id="1.10.490.10">
    <property type="entry name" value="Globins"/>
    <property type="match status" value="1"/>
</dbReference>
<dbReference type="PROSITE" id="PS51384">
    <property type="entry name" value="FAD_FR"/>
    <property type="match status" value="1"/>
</dbReference>
<comment type="similarity">
    <text evidence="11">Belongs to the globin family.</text>
</comment>
<evidence type="ECO:0000256" key="7">
    <source>
        <dbReference type="ARBA" id="ARBA00023014"/>
    </source>
</evidence>
<feature type="domain" description="FAD-binding FR-type" evidence="14">
    <location>
        <begin position="138"/>
        <end position="238"/>
    </location>
</feature>
<proteinExistence type="inferred from homology"/>
<evidence type="ECO:0000256" key="2">
    <source>
        <dbReference type="ARBA" id="ARBA00001974"/>
    </source>
</evidence>
<evidence type="ECO:0000259" key="14">
    <source>
        <dbReference type="PROSITE" id="PS51384"/>
    </source>
</evidence>
<dbReference type="Pfam" id="PF00970">
    <property type="entry name" value="FAD_binding_6"/>
    <property type="match status" value="1"/>
</dbReference>
<dbReference type="GO" id="GO:0008941">
    <property type="term" value="F:nitric oxide dioxygenase NAD(P)H activity"/>
    <property type="evidence" value="ECO:0007669"/>
    <property type="project" value="UniProtKB-EC"/>
</dbReference>
<dbReference type="EC" id="1.14.12.17" evidence="4"/>
<gene>
    <name evidence="15" type="ORF">SAMN05444695_11362</name>
</gene>
<comment type="cofactor">
    <cofactor evidence="1">
        <name>heme b</name>
        <dbReference type="ChEBI" id="CHEBI:60344"/>
    </cofactor>
</comment>
<dbReference type="InterPro" id="IPR009050">
    <property type="entry name" value="Globin-like_sf"/>
</dbReference>
<evidence type="ECO:0000256" key="6">
    <source>
        <dbReference type="ARBA" id="ARBA00022857"/>
    </source>
</evidence>
<evidence type="ECO:0000256" key="5">
    <source>
        <dbReference type="ARBA" id="ARBA00022714"/>
    </source>
</evidence>
<keyword evidence="11" id="KW-0408">Iron</keyword>
<dbReference type="InterPro" id="IPR001433">
    <property type="entry name" value="OxRdtase_FAD/NAD-bd"/>
</dbReference>
<evidence type="ECO:0000256" key="12">
    <source>
        <dbReference type="SAM" id="MobiDB-lite"/>
    </source>
</evidence>
<dbReference type="PROSITE" id="PS01033">
    <property type="entry name" value="GLOBIN"/>
    <property type="match status" value="1"/>
</dbReference>
<evidence type="ECO:0000256" key="9">
    <source>
        <dbReference type="ARBA" id="ARBA00048649"/>
    </source>
</evidence>
<dbReference type="GO" id="GO:0020037">
    <property type="term" value="F:heme binding"/>
    <property type="evidence" value="ECO:0007669"/>
    <property type="project" value="InterPro"/>
</dbReference>
<dbReference type="GO" id="GO:0051537">
    <property type="term" value="F:2 iron, 2 sulfur cluster binding"/>
    <property type="evidence" value="ECO:0007669"/>
    <property type="project" value="UniProtKB-KW"/>
</dbReference>
<evidence type="ECO:0000313" key="16">
    <source>
        <dbReference type="Proteomes" id="UP000183263"/>
    </source>
</evidence>